<keyword evidence="13" id="KW-0464">Manganese</keyword>
<evidence type="ECO:0000256" key="8">
    <source>
        <dbReference type="ARBA" id="ARBA00022801"/>
    </source>
</evidence>
<comment type="similarity">
    <text evidence="14 15">Belongs to the helicase family. Dicer subfamily.</text>
</comment>
<feature type="domain" description="Dicer dsRNA-binding fold" evidence="20">
    <location>
        <begin position="773"/>
        <end position="865"/>
    </location>
</feature>
<evidence type="ECO:0000259" key="20">
    <source>
        <dbReference type="PROSITE" id="PS51327"/>
    </source>
</evidence>
<evidence type="ECO:0000256" key="1">
    <source>
        <dbReference type="ARBA" id="ARBA00001936"/>
    </source>
</evidence>
<dbReference type="Gene3D" id="3.30.160.380">
    <property type="entry name" value="Dicer dimerisation domain"/>
    <property type="match status" value="1"/>
</dbReference>
<evidence type="ECO:0000256" key="4">
    <source>
        <dbReference type="ARBA" id="ARBA00022723"/>
    </source>
</evidence>
<keyword evidence="11" id="KW-0460">Magnesium</keyword>
<keyword evidence="9" id="KW-0347">Helicase</keyword>
<dbReference type="Proteomes" id="UP000789524">
    <property type="component" value="Unassembled WGS sequence"/>
</dbReference>
<dbReference type="GO" id="GO:0004525">
    <property type="term" value="F:ribonuclease III activity"/>
    <property type="evidence" value="ECO:0007669"/>
    <property type="project" value="InterPro"/>
</dbReference>
<evidence type="ECO:0000256" key="5">
    <source>
        <dbReference type="ARBA" id="ARBA00022737"/>
    </source>
</evidence>
<dbReference type="InterPro" id="IPR038248">
    <property type="entry name" value="Dicer_dimer_sf"/>
</dbReference>
<dbReference type="InterPro" id="IPR000999">
    <property type="entry name" value="RNase_III_dom"/>
</dbReference>
<evidence type="ECO:0000259" key="19">
    <source>
        <dbReference type="PROSITE" id="PS51194"/>
    </source>
</evidence>
<comment type="caution">
    <text evidence="21">The sequence shown here is derived from an EMBL/GenBank/DDBJ whole genome shotgun (WGS) entry which is preliminary data.</text>
</comment>
<dbReference type="InterPro" id="IPR006935">
    <property type="entry name" value="Helicase/UvrB_N"/>
</dbReference>
<dbReference type="InterPro" id="IPR001650">
    <property type="entry name" value="Helicase_C-like"/>
</dbReference>
<dbReference type="PANTHER" id="PTHR14950">
    <property type="entry name" value="DICER-RELATED"/>
    <property type="match status" value="1"/>
</dbReference>
<dbReference type="PROSITE" id="PS50142">
    <property type="entry name" value="RNASE_3_2"/>
    <property type="match status" value="1"/>
</dbReference>
<feature type="domain" description="Helicase ATP-binding" evidence="18">
    <location>
        <begin position="210"/>
        <end position="389"/>
    </location>
</feature>
<dbReference type="PROSITE" id="PS51194">
    <property type="entry name" value="HELICASE_CTER"/>
    <property type="match status" value="1"/>
</dbReference>
<evidence type="ECO:0000256" key="11">
    <source>
        <dbReference type="ARBA" id="ARBA00022842"/>
    </source>
</evidence>
<dbReference type="Pfam" id="PF02170">
    <property type="entry name" value="PAZ"/>
    <property type="match status" value="1"/>
</dbReference>
<evidence type="ECO:0000259" key="17">
    <source>
        <dbReference type="PROSITE" id="PS50821"/>
    </source>
</evidence>
<dbReference type="SUPFAM" id="SSF52540">
    <property type="entry name" value="P-loop containing nucleoside triphosphate hydrolases"/>
    <property type="match status" value="1"/>
</dbReference>
<feature type="domain" description="Helicase C-terminal" evidence="19">
    <location>
        <begin position="572"/>
        <end position="734"/>
    </location>
</feature>
<dbReference type="GO" id="GO:0003677">
    <property type="term" value="F:DNA binding"/>
    <property type="evidence" value="ECO:0007669"/>
    <property type="project" value="InterPro"/>
</dbReference>
<dbReference type="CDD" id="cd18034">
    <property type="entry name" value="DEXHc_dicer"/>
    <property type="match status" value="1"/>
</dbReference>
<dbReference type="CDD" id="cd00593">
    <property type="entry name" value="RIBOc"/>
    <property type="match status" value="1"/>
</dbReference>
<sequence>MSKRKLNVLSLSDKLKIVRDFESGKLREQILCESGLRESAYVDIINKCQWSEDQGNIKRRRLSKFSDVEKCMCHDTTLNVSTLVSKDLVQIGDVVTTVRKYAKDDNVQKCMIWCDGMNSGNKPAQTFIVYKEVEKVPSIQEALKALETLQKFYENSAFDPTIINKINELEKHTQRLQTDSKKKLIEFLKPHDKMDTTDDEIIPRLYQTQLEEIAVKKNTIIFLPTGSGKTYIAISLIKRLRDTLQKPWGFGGKRCFFLVNNVPLVAQQKKMIEQVCPVNGVAGFSGEDNVDYWNKEKWDSELSKYQVIVMTCQILNDMLTHQYLQLKDISLLIFDECHHGVEDHPMRLIMKHFLNCPKYEQPRVLGLTATLLNSNVKLNKIQETIRDLETTFQASIATADDMGEIAMYSTNPKEQLLYYRCPPATPATSEAVALLRDIQLLVKRFELPNKVQKHDIKLAPNQRDISTDPKKIIKAVYNMIESMISTICDLGAYVGALGLLANIVALERRKRWASSQVEELLYTVTITSAVEARAVLLESMKHDSGYEKIIKHSSEKTVLLLNILKEYNPRTNVKQVLKVNQERNALCGLILTQQRFTAKILYNLLKDVTEVNEEEFGFLKHDFILGFNISPLSATREQHYNKKTSEQAMLKFKNGELNCLIATSVVEEGLDVPQCTLVMRYDPPVEYRSYIQSKGRARSKKSNFVILVDAVMREKFDSQYRAFQSVESYLNRLLYGSERNTPSDAEVKEKLYDDECIPAYHTENGNSLFATSAISLVNRYCSVLPHDQYTTILPMVIQEPALGSKTMITIIMPIACPIKEPIQGLPMHNIKNAKRSAAMNVCIKLHQAGELDYYTLLPILKGQIDFSTPDVSACFPNWREETEISDEGRPGTKKRVRKHLVHYPKCLNGPNTKDQIRKCYLHVIKLETAFEEPSDTRDKALYNMLRRKEGYGFITYDSLPELCEFPMFLTIGEVRTTLQVNYAAILLDIDHIEVIKQFHFFIYDQVLEIAKKFLVHDGRVNNLYTVPLKYDNGYDIDWNVMQTYTQIVPCNEPTTQERMSLRVTKEMYENCVVTPWYRGSLHPDRYIVSRVLEYLTPYSKFEDNSFETFADYYGNKYNLEILGSKDQPLLEVRNISSRMNCLLPRAATIRGLSDKQRRLASLAHGDSKPREFTELFVPEYCVRADYPAHLWYKAIVLPSIVHRVTMLLIAEELRVQILKDTKKNHSTLTKGESWLPIEVDLFVVKKSLLSNLDEPAPINSVDRINNPIDETAQKPPNIVSLKQSVYQLQKKKVSKNYPWEESIEPIDIERNLSRVTVMDIECYDSFVTAPLASKREPTTLVKTSPKLKTPLSAAILPPPLRYKDTISVLSTPPSPLGPQPRAILSSLTLIKSNDTVNLERAETLGDSFLKFAASLYLFHKFPNMDEGQLTNLKGRLIGNRNLYYAGERVGLAGRMKVEQFSPRSDFLVPGFLAPRELISFIMTRKD</sequence>
<dbReference type="OrthoDB" id="416741at2759"/>
<dbReference type="Gene3D" id="3.40.50.300">
    <property type="entry name" value="P-loop containing nucleotide triphosphate hydrolases"/>
    <property type="match status" value="2"/>
</dbReference>
<keyword evidence="4" id="KW-0479">Metal-binding</keyword>
<reference evidence="21" key="1">
    <citation type="submission" date="2021-09" db="EMBL/GenBank/DDBJ databases">
        <authorList>
            <person name="Martin H S."/>
        </authorList>
    </citation>
    <scope>NUCLEOTIDE SEQUENCE</scope>
</reference>
<dbReference type="EMBL" id="CAKASE010000048">
    <property type="protein sequence ID" value="CAG9562769.1"/>
    <property type="molecule type" value="Genomic_DNA"/>
</dbReference>
<evidence type="ECO:0000256" key="13">
    <source>
        <dbReference type="ARBA" id="ARBA00023211"/>
    </source>
</evidence>
<keyword evidence="6" id="KW-0547">Nucleotide-binding</keyword>
<dbReference type="Pfam" id="PF00271">
    <property type="entry name" value="Helicase_C"/>
    <property type="match status" value="1"/>
</dbReference>
<name>A0A8J2VR42_9NEOP</name>
<dbReference type="PANTHER" id="PTHR14950:SF37">
    <property type="entry name" value="ENDORIBONUCLEASE DICER"/>
    <property type="match status" value="1"/>
</dbReference>
<dbReference type="InterPro" id="IPR003100">
    <property type="entry name" value="PAZ_dom"/>
</dbReference>
<dbReference type="FunFam" id="3.40.50.300:FF:000628">
    <property type="entry name" value="Endoribonuclease Dicer"/>
    <property type="match status" value="1"/>
</dbReference>
<dbReference type="Pfam" id="PF03368">
    <property type="entry name" value="Dicer_dimer"/>
    <property type="match status" value="1"/>
</dbReference>
<keyword evidence="12" id="KW-0943">RNA-mediated gene silencing</keyword>
<keyword evidence="8" id="KW-0378">Hydrolase</keyword>
<feature type="domain" description="RNase III" evidence="16">
    <location>
        <begin position="1397"/>
        <end position="1451"/>
    </location>
</feature>
<dbReference type="Gene3D" id="1.10.1520.10">
    <property type="entry name" value="Ribonuclease III domain"/>
    <property type="match status" value="1"/>
</dbReference>
<dbReference type="PROSITE" id="PS50821">
    <property type="entry name" value="PAZ"/>
    <property type="match status" value="1"/>
</dbReference>
<organism evidence="21 22">
    <name type="scientific">Danaus chrysippus</name>
    <name type="common">African queen</name>
    <dbReference type="NCBI Taxonomy" id="151541"/>
    <lineage>
        <taxon>Eukaryota</taxon>
        <taxon>Metazoa</taxon>
        <taxon>Ecdysozoa</taxon>
        <taxon>Arthropoda</taxon>
        <taxon>Hexapoda</taxon>
        <taxon>Insecta</taxon>
        <taxon>Pterygota</taxon>
        <taxon>Neoptera</taxon>
        <taxon>Endopterygota</taxon>
        <taxon>Lepidoptera</taxon>
        <taxon>Glossata</taxon>
        <taxon>Ditrysia</taxon>
        <taxon>Papilionoidea</taxon>
        <taxon>Nymphalidae</taxon>
        <taxon>Danainae</taxon>
        <taxon>Danaini</taxon>
        <taxon>Danaina</taxon>
        <taxon>Danaus</taxon>
        <taxon>Anosia</taxon>
    </lineage>
</organism>
<dbReference type="Pfam" id="PF04851">
    <property type="entry name" value="ResIII"/>
    <property type="match status" value="1"/>
</dbReference>
<dbReference type="GO" id="GO:0005524">
    <property type="term" value="F:ATP binding"/>
    <property type="evidence" value="ECO:0007669"/>
    <property type="project" value="UniProtKB-KW"/>
</dbReference>
<keyword evidence="15" id="KW-0694">RNA-binding</keyword>
<keyword evidence="3" id="KW-0540">Nuclease</keyword>
<dbReference type="InterPro" id="IPR027417">
    <property type="entry name" value="P-loop_NTPase"/>
</dbReference>
<dbReference type="PROSITE" id="PS51192">
    <property type="entry name" value="HELICASE_ATP_BIND_1"/>
    <property type="match status" value="1"/>
</dbReference>
<evidence type="ECO:0000256" key="12">
    <source>
        <dbReference type="ARBA" id="ARBA00023158"/>
    </source>
</evidence>
<dbReference type="SMART" id="SM00487">
    <property type="entry name" value="DEXDc"/>
    <property type="match status" value="1"/>
</dbReference>
<dbReference type="SMART" id="SM00949">
    <property type="entry name" value="PAZ"/>
    <property type="match status" value="1"/>
</dbReference>
<evidence type="ECO:0000259" key="16">
    <source>
        <dbReference type="PROSITE" id="PS50142"/>
    </source>
</evidence>
<gene>
    <name evidence="21" type="ORF">DCHRY22_LOCUS4046</name>
</gene>
<evidence type="ECO:0000256" key="2">
    <source>
        <dbReference type="ARBA" id="ARBA00001946"/>
    </source>
</evidence>
<dbReference type="SMART" id="SM00535">
    <property type="entry name" value="RIBOc"/>
    <property type="match status" value="1"/>
</dbReference>
<proteinExistence type="inferred from homology"/>
<dbReference type="InterPro" id="IPR048513">
    <property type="entry name" value="Dicer_PBD"/>
</dbReference>
<evidence type="ECO:0000256" key="14">
    <source>
        <dbReference type="ARBA" id="ARBA00035116"/>
    </source>
</evidence>
<dbReference type="SUPFAM" id="SSF69065">
    <property type="entry name" value="RNase III domain-like"/>
    <property type="match status" value="1"/>
</dbReference>
<keyword evidence="10" id="KW-0067">ATP-binding</keyword>
<dbReference type="GO" id="GO:0004386">
    <property type="term" value="F:helicase activity"/>
    <property type="evidence" value="ECO:0007669"/>
    <property type="project" value="UniProtKB-KW"/>
</dbReference>
<dbReference type="GO" id="GO:0003723">
    <property type="term" value="F:RNA binding"/>
    <property type="evidence" value="ECO:0007669"/>
    <property type="project" value="UniProtKB-UniRule"/>
</dbReference>
<dbReference type="Gene3D" id="2.170.260.10">
    <property type="entry name" value="paz domain"/>
    <property type="match status" value="1"/>
</dbReference>
<dbReference type="Pfam" id="PF00636">
    <property type="entry name" value="Ribonuclease_3"/>
    <property type="match status" value="1"/>
</dbReference>
<dbReference type="Pfam" id="PF20931">
    <property type="entry name" value="Dicer_platform"/>
    <property type="match status" value="1"/>
</dbReference>
<keyword evidence="22" id="KW-1185">Reference proteome</keyword>
<feature type="domain" description="PAZ" evidence="17">
    <location>
        <begin position="1043"/>
        <end position="1151"/>
    </location>
</feature>
<keyword evidence="7" id="KW-0255">Endonuclease</keyword>
<comment type="cofactor">
    <cofactor evidence="2">
        <name>Mg(2+)</name>
        <dbReference type="ChEBI" id="CHEBI:18420"/>
    </cofactor>
</comment>
<dbReference type="InterPro" id="IPR005034">
    <property type="entry name" value="Dicer_dimerisation"/>
</dbReference>
<evidence type="ECO:0000313" key="21">
    <source>
        <dbReference type="EMBL" id="CAG9562769.1"/>
    </source>
</evidence>
<accession>A0A8J2VR42</accession>
<evidence type="ECO:0000313" key="22">
    <source>
        <dbReference type="Proteomes" id="UP000789524"/>
    </source>
</evidence>
<dbReference type="InterPro" id="IPR048512">
    <property type="entry name" value="Dicer_platform"/>
</dbReference>
<evidence type="ECO:0000256" key="10">
    <source>
        <dbReference type="ARBA" id="ARBA00022840"/>
    </source>
</evidence>
<evidence type="ECO:0000259" key="18">
    <source>
        <dbReference type="PROSITE" id="PS51192"/>
    </source>
</evidence>
<dbReference type="CDD" id="cd15903">
    <property type="entry name" value="Dicer_PBD"/>
    <property type="match status" value="1"/>
</dbReference>
<evidence type="ECO:0000256" key="9">
    <source>
        <dbReference type="ARBA" id="ARBA00022806"/>
    </source>
</evidence>
<keyword evidence="5" id="KW-0677">Repeat</keyword>
<dbReference type="InterPro" id="IPR036085">
    <property type="entry name" value="PAZ_dom_sf"/>
</dbReference>
<evidence type="ECO:0000256" key="3">
    <source>
        <dbReference type="ARBA" id="ARBA00022722"/>
    </source>
</evidence>
<dbReference type="SMART" id="SM00490">
    <property type="entry name" value="HELICc"/>
    <property type="match status" value="1"/>
</dbReference>
<evidence type="ECO:0000256" key="15">
    <source>
        <dbReference type="PROSITE-ProRule" id="PRU00657"/>
    </source>
</evidence>
<dbReference type="InterPro" id="IPR014001">
    <property type="entry name" value="Helicase_ATP-bd"/>
</dbReference>
<evidence type="ECO:0000256" key="7">
    <source>
        <dbReference type="ARBA" id="ARBA00022759"/>
    </source>
</evidence>
<dbReference type="SUPFAM" id="SSF101690">
    <property type="entry name" value="PAZ domain"/>
    <property type="match status" value="1"/>
</dbReference>
<comment type="cofactor">
    <cofactor evidence="1">
        <name>Mn(2+)</name>
        <dbReference type="ChEBI" id="CHEBI:29035"/>
    </cofactor>
</comment>
<dbReference type="PROSITE" id="PS51327">
    <property type="entry name" value="DICER_DSRBF"/>
    <property type="match status" value="1"/>
</dbReference>
<evidence type="ECO:0000256" key="6">
    <source>
        <dbReference type="ARBA" id="ARBA00022741"/>
    </source>
</evidence>
<dbReference type="GO" id="GO:0030422">
    <property type="term" value="P:siRNA processing"/>
    <property type="evidence" value="ECO:0007669"/>
    <property type="project" value="UniProtKB-ARBA"/>
</dbReference>
<dbReference type="InterPro" id="IPR036389">
    <property type="entry name" value="RNase_III_sf"/>
</dbReference>
<protein>
    <submittedName>
        <fullName evidence="21">(African queen) hypothetical protein</fullName>
    </submittedName>
</protein>
<dbReference type="GO" id="GO:0046872">
    <property type="term" value="F:metal ion binding"/>
    <property type="evidence" value="ECO:0007669"/>
    <property type="project" value="UniProtKB-KW"/>
</dbReference>